<dbReference type="RefSeq" id="WP_135794773.1">
    <property type="nucleotide sequence ID" value="NZ_CP032096.1"/>
</dbReference>
<feature type="domain" description="DUF4395" evidence="2">
    <location>
        <begin position="75"/>
        <end position="212"/>
    </location>
</feature>
<dbReference type="AlphaFoldDB" id="A0A4P7NYN4"/>
<organism evidence="3 4">
    <name type="scientific">Hydrogenovibrio crunogenus</name>
    <dbReference type="NCBI Taxonomy" id="39765"/>
    <lineage>
        <taxon>Bacteria</taxon>
        <taxon>Pseudomonadati</taxon>
        <taxon>Pseudomonadota</taxon>
        <taxon>Gammaproteobacteria</taxon>
        <taxon>Thiotrichales</taxon>
        <taxon>Piscirickettsiaceae</taxon>
        <taxon>Hydrogenovibrio</taxon>
    </lineage>
</organism>
<dbReference type="OrthoDB" id="9783675at2"/>
<evidence type="ECO:0000259" key="2">
    <source>
        <dbReference type="Pfam" id="PF14340"/>
    </source>
</evidence>
<dbReference type="Pfam" id="PF14340">
    <property type="entry name" value="DUF4395"/>
    <property type="match status" value="1"/>
</dbReference>
<keyword evidence="4" id="KW-1185">Reference proteome</keyword>
<keyword evidence="1" id="KW-1133">Transmembrane helix</keyword>
<dbReference type="InterPro" id="IPR025508">
    <property type="entry name" value="DUF4395"/>
</dbReference>
<feature type="transmembrane region" description="Helical" evidence="1">
    <location>
        <begin position="136"/>
        <end position="160"/>
    </location>
</feature>
<proteinExistence type="predicted"/>
<dbReference type="EMBL" id="CP032096">
    <property type="protein sequence ID" value="QBZ82012.1"/>
    <property type="molecule type" value="Genomic_DNA"/>
</dbReference>
<accession>A0A4P7NYN4</accession>
<keyword evidence="1" id="KW-0812">Transmembrane</keyword>
<sequence>MQNLLRNLWFRDPKEETTFINDNAVKIRAGILLIIPIYMTFTLIDVVFGPTWNVLENTTMIDTLETDWNWHTIYQVQATQRAYDYTIQTWVLFYGLFEMIAGMFVTTSRLSPTIYLATLLAKKDKPNWKPLVPKRFAWTIGATFITVCLIFFNPDVFANWVNTLFGSKLLPTTENYMPDWIPLVLVWICLGFMWLEAILGFCVGCQVHALMVKLGIFKEECLECNNIDWEEIARRNEERKAKEAAENKS</sequence>
<protein>
    <recommendedName>
        <fullName evidence="2">DUF4395 domain-containing protein</fullName>
    </recommendedName>
</protein>
<feature type="transmembrane region" description="Helical" evidence="1">
    <location>
        <begin position="180"/>
        <end position="203"/>
    </location>
</feature>
<gene>
    <name evidence="3" type="ORF">GHNINEIG_00036</name>
</gene>
<name>A0A4P7NYN4_9GAMM</name>
<feature type="transmembrane region" description="Helical" evidence="1">
    <location>
        <begin position="29"/>
        <end position="48"/>
    </location>
</feature>
<evidence type="ECO:0000313" key="3">
    <source>
        <dbReference type="EMBL" id="QBZ82012.1"/>
    </source>
</evidence>
<reference evidence="3 4" key="1">
    <citation type="submission" date="2018-08" db="EMBL/GenBank/DDBJ databases">
        <title>Horizontal acquisition of hydrogen conversion ability and other habitat adaptations in Hydrogenovibrio crunogenus strains.</title>
        <authorList>
            <person name="Gonnella G."/>
            <person name="Adam N."/>
            <person name="Perner M."/>
        </authorList>
    </citation>
    <scope>NUCLEOTIDE SEQUENCE [LARGE SCALE GENOMIC DNA]</scope>
    <source>
        <strain evidence="3 4">SP-41</strain>
    </source>
</reference>
<dbReference type="Proteomes" id="UP000296201">
    <property type="component" value="Chromosome"/>
</dbReference>
<evidence type="ECO:0000256" key="1">
    <source>
        <dbReference type="SAM" id="Phobius"/>
    </source>
</evidence>
<evidence type="ECO:0000313" key="4">
    <source>
        <dbReference type="Proteomes" id="UP000296201"/>
    </source>
</evidence>
<keyword evidence="1" id="KW-0472">Membrane</keyword>
<feature type="transmembrane region" description="Helical" evidence="1">
    <location>
        <begin position="91"/>
        <end position="116"/>
    </location>
</feature>